<dbReference type="GO" id="GO:0016779">
    <property type="term" value="F:nucleotidyltransferase activity"/>
    <property type="evidence" value="ECO:0007669"/>
    <property type="project" value="TreeGrafter"/>
</dbReference>
<keyword evidence="1" id="KW-1133">Transmembrane helix</keyword>
<dbReference type="EMBL" id="VTAV01000001">
    <property type="protein sequence ID" value="TYR37806.1"/>
    <property type="molecule type" value="Genomic_DNA"/>
</dbReference>
<dbReference type="PANTHER" id="PTHR10953">
    <property type="entry name" value="UBIQUITIN-ACTIVATING ENZYME E1"/>
    <property type="match status" value="1"/>
</dbReference>
<organism evidence="3 4">
    <name type="scientific">Sphingobacterium phlebotomi</name>
    <dbReference type="NCBI Taxonomy" id="2605433"/>
    <lineage>
        <taxon>Bacteria</taxon>
        <taxon>Pseudomonadati</taxon>
        <taxon>Bacteroidota</taxon>
        <taxon>Sphingobacteriia</taxon>
        <taxon>Sphingobacteriales</taxon>
        <taxon>Sphingobacteriaceae</taxon>
        <taxon>Sphingobacterium</taxon>
    </lineage>
</organism>
<gene>
    <name evidence="3" type="ORF">FXV77_00500</name>
</gene>
<dbReference type="GO" id="GO:0005829">
    <property type="term" value="C:cytosol"/>
    <property type="evidence" value="ECO:0007669"/>
    <property type="project" value="TreeGrafter"/>
</dbReference>
<dbReference type="GO" id="GO:0004792">
    <property type="term" value="F:thiosulfate-cyanide sulfurtransferase activity"/>
    <property type="evidence" value="ECO:0007669"/>
    <property type="project" value="TreeGrafter"/>
</dbReference>
<feature type="transmembrane region" description="Helical" evidence="1">
    <location>
        <begin position="31"/>
        <end position="57"/>
    </location>
</feature>
<keyword evidence="1" id="KW-0812">Transmembrane</keyword>
<dbReference type="CDD" id="cd00757">
    <property type="entry name" value="ThiF_MoeB_HesA_family"/>
    <property type="match status" value="1"/>
</dbReference>
<reference evidence="3 4" key="1">
    <citation type="submission" date="2019-08" db="EMBL/GenBank/DDBJ databases">
        <title>Phlebobacter frassis gen. nov. sp. nov., a new member of family Sphingobacteriaceae isolated from sand fly rearing media.</title>
        <authorList>
            <person name="Kakumanu M.L."/>
            <person name="Marayati B.F."/>
            <person name="Wada-Katsumata A."/>
            <person name="Wasserberg G."/>
            <person name="Schal C."/>
            <person name="Apperson C.S."/>
            <person name="Ponnusamy L."/>
        </authorList>
    </citation>
    <scope>NUCLEOTIDE SEQUENCE [LARGE SCALE GENOMIC DNA]</scope>
    <source>
        <strain evidence="3 4">SSI9</strain>
    </source>
</reference>
<keyword evidence="1" id="KW-0472">Membrane</keyword>
<evidence type="ECO:0000313" key="4">
    <source>
        <dbReference type="Proteomes" id="UP000322362"/>
    </source>
</evidence>
<evidence type="ECO:0000259" key="2">
    <source>
        <dbReference type="Pfam" id="PF00899"/>
    </source>
</evidence>
<dbReference type="PANTHER" id="PTHR10953:SF102">
    <property type="entry name" value="ADENYLYLTRANSFERASE AND SULFURTRANSFERASE MOCS3"/>
    <property type="match status" value="1"/>
</dbReference>
<evidence type="ECO:0000313" key="3">
    <source>
        <dbReference type="EMBL" id="TYR37806.1"/>
    </source>
</evidence>
<dbReference type="RefSeq" id="WP_148917270.1">
    <property type="nucleotide sequence ID" value="NZ_VTAV01000001.1"/>
</dbReference>
<dbReference type="Proteomes" id="UP000322362">
    <property type="component" value="Unassembled WGS sequence"/>
</dbReference>
<feature type="domain" description="THIF-type NAD/FAD binding fold" evidence="2">
    <location>
        <begin position="10"/>
        <end position="236"/>
    </location>
</feature>
<accession>A0A5D4HAI0</accession>
<dbReference type="GO" id="GO:0008146">
    <property type="term" value="F:sulfotransferase activity"/>
    <property type="evidence" value="ECO:0007669"/>
    <property type="project" value="TreeGrafter"/>
</dbReference>
<name>A0A5D4HAI0_9SPHI</name>
<dbReference type="InterPro" id="IPR000594">
    <property type="entry name" value="ThiF_NAD_FAD-bd"/>
</dbReference>
<dbReference type="Pfam" id="PF00899">
    <property type="entry name" value="ThiF"/>
    <property type="match status" value="1"/>
</dbReference>
<dbReference type="InterPro" id="IPR045886">
    <property type="entry name" value="ThiF/MoeB/HesA"/>
</dbReference>
<dbReference type="AlphaFoldDB" id="A0A5D4HAI0"/>
<protein>
    <submittedName>
        <fullName evidence="3">HesA/MoeB/ThiF family protein</fullName>
    </submittedName>
</protein>
<dbReference type="InterPro" id="IPR035985">
    <property type="entry name" value="Ubiquitin-activating_enz"/>
</dbReference>
<sequence>MSEMHSRFFSDHLQLPVIGKKGLDKLKCTRVLVVGAGGLGCPVVSALAASGIGYIGILDGDKVELKNLARQYLYTPAQVGTLKTAAAITQLKIRYQDTVFIAYPFFANETNIHSIFSEYDIVIDATDNFPARLLIGHTGIQLGTPVIYGSIFRSEVQITIFNYKAQRLAIDDVFTLQPAAEGMPCEVSGTYVIGSMIAGMLMANEAIKVVLDLPDKLTGKLLLFDVLSLQKRVINFSSLQSDPTETTPEMKTCEI</sequence>
<keyword evidence="4" id="KW-1185">Reference proteome</keyword>
<comment type="caution">
    <text evidence="3">The sequence shown here is derived from an EMBL/GenBank/DDBJ whole genome shotgun (WGS) entry which is preliminary data.</text>
</comment>
<dbReference type="GO" id="GO:0008641">
    <property type="term" value="F:ubiquitin-like modifier activating enzyme activity"/>
    <property type="evidence" value="ECO:0007669"/>
    <property type="project" value="InterPro"/>
</dbReference>
<evidence type="ECO:0000256" key="1">
    <source>
        <dbReference type="SAM" id="Phobius"/>
    </source>
</evidence>
<dbReference type="SUPFAM" id="SSF69572">
    <property type="entry name" value="Activating enzymes of the ubiquitin-like proteins"/>
    <property type="match status" value="1"/>
</dbReference>
<proteinExistence type="predicted"/>
<dbReference type="Gene3D" id="3.40.50.720">
    <property type="entry name" value="NAD(P)-binding Rossmann-like Domain"/>
    <property type="match status" value="1"/>
</dbReference>